<dbReference type="InterPro" id="IPR038770">
    <property type="entry name" value="Na+/solute_symporter_sf"/>
</dbReference>
<evidence type="ECO:0000313" key="9">
    <source>
        <dbReference type="EMBL" id="OGC55438.1"/>
    </source>
</evidence>
<evidence type="ECO:0000313" key="10">
    <source>
        <dbReference type="Proteomes" id="UP000176504"/>
    </source>
</evidence>
<feature type="transmembrane region" description="Helical" evidence="7">
    <location>
        <begin position="296"/>
        <end position="320"/>
    </location>
</feature>
<dbReference type="Gene3D" id="1.20.1530.20">
    <property type="match status" value="1"/>
</dbReference>
<dbReference type="GO" id="GO:0015297">
    <property type="term" value="F:antiporter activity"/>
    <property type="evidence" value="ECO:0007669"/>
    <property type="project" value="InterPro"/>
</dbReference>
<protein>
    <recommendedName>
        <fullName evidence="8">RCK N-terminal domain-containing protein</fullName>
    </recommendedName>
</protein>
<comment type="similarity">
    <text evidence="2">Belongs to the monovalent cation:proton antiporter 2 (CPA2) transporter (TC 2.A.37) family.</text>
</comment>
<feature type="domain" description="RCK N-terminal" evidence="8">
    <location>
        <begin position="419"/>
        <end position="536"/>
    </location>
</feature>
<dbReference type="GO" id="GO:0016020">
    <property type="term" value="C:membrane"/>
    <property type="evidence" value="ECO:0007669"/>
    <property type="project" value="UniProtKB-SubCell"/>
</dbReference>
<dbReference type="Pfam" id="PF00999">
    <property type="entry name" value="Na_H_Exchanger"/>
    <property type="match status" value="1"/>
</dbReference>
<dbReference type="SUPFAM" id="SSF51735">
    <property type="entry name" value="NAD(P)-binding Rossmann-fold domains"/>
    <property type="match status" value="1"/>
</dbReference>
<keyword evidence="4 7" id="KW-0812">Transmembrane</keyword>
<feature type="transmembrane region" description="Helical" evidence="7">
    <location>
        <begin position="28"/>
        <end position="45"/>
    </location>
</feature>
<keyword evidence="5 7" id="KW-1133">Transmembrane helix</keyword>
<comment type="caution">
    <text evidence="9">The sequence shown here is derived from an EMBL/GenBank/DDBJ whole genome shotgun (WGS) entry which is preliminary data.</text>
</comment>
<reference evidence="9 10" key="1">
    <citation type="journal article" date="2016" name="Nat. Commun.">
        <title>Thousands of microbial genomes shed light on interconnected biogeochemical processes in an aquifer system.</title>
        <authorList>
            <person name="Anantharaman K."/>
            <person name="Brown C.T."/>
            <person name="Hug L.A."/>
            <person name="Sharon I."/>
            <person name="Castelle C.J."/>
            <person name="Probst A.J."/>
            <person name="Thomas B.C."/>
            <person name="Singh A."/>
            <person name="Wilkins M.J."/>
            <person name="Karaoz U."/>
            <person name="Brodie E.L."/>
            <person name="Williams K.H."/>
            <person name="Hubbard S.S."/>
            <person name="Banfield J.F."/>
        </authorList>
    </citation>
    <scope>NUCLEOTIDE SEQUENCE [LARGE SCALE GENOMIC DNA]</scope>
</reference>
<evidence type="ECO:0000256" key="5">
    <source>
        <dbReference type="ARBA" id="ARBA00022989"/>
    </source>
</evidence>
<dbReference type="PROSITE" id="PS51201">
    <property type="entry name" value="RCK_N"/>
    <property type="match status" value="1"/>
</dbReference>
<dbReference type="InterPro" id="IPR006153">
    <property type="entry name" value="Cation/H_exchanger_TM"/>
</dbReference>
<evidence type="ECO:0000259" key="8">
    <source>
        <dbReference type="PROSITE" id="PS51201"/>
    </source>
</evidence>
<comment type="subcellular location">
    <subcellularLocation>
        <location evidence="1">Membrane</location>
        <topology evidence="1">Multi-pass membrane protein</topology>
    </subcellularLocation>
</comment>
<name>A0A1F4VEP1_UNCKA</name>
<dbReference type="Proteomes" id="UP000176504">
    <property type="component" value="Unassembled WGS sequence"/>
</dbReference>
<evidence type="ECO:0000256" key="4">
    <source>
        <dbReference type="ARBA" id="ARBA00022692"/>
    </source>
</evidence>
<keyword evidence="6 7" id="KW-0472">Membrane</keyword>
<dbReference type="GO" id="GO:1902600">
    <property type="term" value="P:proton transmembrane transport"/>
    <property type="evidence" value="ECO:0007669"/>
    <property type="project" value="InterPro"/>
</dbReference>
<feature type="transmembrane region" description="Helical" evidence="7">
    <location>
        <begin position="359"/>
        <end position="376"/>
    </location>
</feature>
<dbReference type="InterPro" id="IPR036291">
    <property type="entry name" value="NAD(P)-bd_dom_sf"/>
</dbReference>
<feature type="transmembrane region" description="Helical" evidence="7">
    <location>
        <begin position="271"/>
        <end position="290"/>
    </location>
</feature>
<feature type="transmembrane region" description="Helical" evidence="7">
    <location>
        <begin position="88"/>
        <end position="105"/>
    </location>
</feature>
<feature type="transmembrane region" description="Helical" evidence="7">
    <location>
        <begin position="6"/>
        <end position="23"/>
    </location>
</feature>
<feature type="transmembrane region" description="Helical" evidence="7">
    <location>
        <begin position="218"/>
        <end position="234"/>
    </location>
</feature>
<accession>A0A1F4VEP1</accession>
<dbReference type="AlphaFoldDB" id="A0A1F4VEP1"/>
<proteinExistence type="inferred from homology"/>
<evidence type="ECO:0000256" key="2">
    <source>
        <dbReference type="ARBA" id="ARBA00005551"/>
    </source>
</evidence>
<dbReference type="PANTHER" id="PTHR42751">
    <property type="entry name" value="SODIUM/HYDROGEN EXCHANGER FAMILY/TRKA DOMAIN PROTEIN"/>
    <property type="match status" value="1"/>
</dbReference>
<evidence type="ECO:0000256" key="1">
    <source>
        <dbReference type="ARBA" id="ARBA00004141"/>
    </source>
</evidence>
<dbReference type="InterPro" id="IPR003148">
    <property type="entry name" value="RCK_N"/>
</dbReference>
<gene>
    <name evidence="9" type="ORF">A3A78_00575</name>
</gene>
<feature type="transmembrane region" description="Helical" evidence="7">
    <location>
        <begin position="148"/>
        <end position="171"/>
    </location>
</feature>
<feature type="transmembrane region" description="Helical" evidence="7">
    <location>
        <begin position="327"/>
        <end position="347"/>
    </location>
</feature>
<keyword evidence="3" id="KW-0813">Transport</keyword>
<evidence type="ECO:0000256" key="6">
    <source>
        <dbReference type="ARBA" id="ARBA00023136"/>
    </source>
</evidence>
<feature type="transmembrane region" description="Helical" evidence="7">
    <location>
        <begin position="57"/>
        <end position="76"/>
    </location>
</feature>
<sequence>MYLPLITELTIILVAALVGGIISRKLKLPVVAGYLVIGVVVSAIFQERIRSNQTIPVLANIGVALLLFSAGLEFSLDRLSKTAKNATIGASVQVFLTALISFFVFSRFLNLGITDSLILSFGISLSSTSIVLKLLNDAKETRTLHGELMIGWLIAQDLLTIPMFILIPIFANGKGNLTITASTALLKIGVIGYLILLLGRKFIPFFFERLARLSSKELMMVGGFALSLIFGILTESYFQSFAIGAFLAGVVLSASYVRFEIGSDMRPLRDIFSAVFFVTIGFLISPSFIVSHAAQIVFLTVFVLILKFLVIFLIVSYLGFHTRISFLASLGLLEVGEFAFVLARSGISHGVISENTYQLIVSTTVISLLLTSYFMSSSKKFYKVVKEGIRNRSRVAYDAIFTRFDKSVVSFPGAETELKHHVVLVGFGRVGKMIAKVLELSKVNFVVIDYDFSVLDPLLETKQPFVYGDPVDEDILETANLSEARLLVVAIPDVYSSEYIIRKAKKISSSVKIIGRAENSQDAKVLNSLGVKDVIEPEFEASLSMSEIVLEELMGDAKKGRKVLSEIAKAHSYA</sequence>
<dbReference type="GO" id="GO:0006813">
    <property type="term" value="P:potassium ion transport"/>
    <property type="evidence" value="ECO:0007669"/>
    <property type="project" value="InterPro"/>
</dbReference>
<dbReference type="Gene3D" id="3.40.50.720">
    <property type="entry name" value="NAD(P)-binding Rossmann-like Domain"/>
    <property type="match status" value="1"/>
</dbReference>
<dbReference type="EMBL" id="MEVI01000002">
    <property type="protein sequence ID" value="OGC55438.1"/>
    <property type="molecule type" value="Genomic_DNA"/>
</dbReference>
<organism evidence="9 10">
    <name type="scientific">candidate division WWE3 bacterium RIFCSPLOWO2_01_FULL_41_18</name>
    <dbReference type="NCBI Taxonomy" id="1802625"/>
    <lineage>
        <taxon>Bacteria</taxon>
        <taxon>Katanobacteria</taxon>
    </lineage>
</organism>
<dbReference type="Pfam" id="PF02254">
    <property type="entry name" value="TrkA_N"/>
    <property type="match status" value="1"/>
</dbReference>
<evidence type="ECO:0000256" key="3">
    <source>
        <dbReference type="ARBA" id="ARBA00022448"/>
    </source>
</evidence>
<feature type="transmembrane region" description="Helical" evidence="7">
    <location>
        <begin position="240"/>
        <end position="259"/>
    </location>
</feature>
<evidence type="ECO:0000256" key="7">
    <source>
        <dbReference type="SAM" id="Phobius"/>
    </source>
</evidence>
<feature type="transmembrane region" description="Helical" evidence="7">
    <location>
        <begin position="117"/>
        <end position="136"/>
    </location>
</feature>
<dbReference type="PANTHER" id="PTHR42751:SF6">
    <property type="entry name" value="CONSERVED INTEGRAL MEMBRANE TRANSPORT PROTEIN-RELATED"/>
    <property type="match status" value="1"/>
</dbReference>
<feature type="transmembrane region" description="Helical" evidence="7">
    <location>
        <begin position="177"/>
        <end position="198"/>
    </location>
</feature>